<feature type="transmembrane region" description="Helical" evidence="1">
    <location>
        <begin position="33"/>
        <end position="52"/>
    </location>
</feature>
<dbReference type="Proteomes" id="UP000244240">
    <property type="component" value="Unassembled WGS sequence"/>
</dbReference>
<keyword evidence="3" id="KW-1185">Reference proteome</keyword>
<organism evidence="2 3">
    <name type="scientific">Melghirimyces profundicolus</name>
    <dbReference type="NCBI Taxonomy" id="1242148"/>
    <lineage>
        <taxon>Bacteria</taxon>
        <taxon>Bacillati</taxon>
        <taxon>Bacillota</taxon>
        <taxon>Bacilli</taxon>
        <taxon>Bacillales</taxon>
        <taxon>Thermoactinomycetaceae</taxon>
        <taxon>Melghirimyces</taxon>
    </lineage>
</organism>
<dbReference type="RefSeq" id="WP_108025814.1">
    <property type="nucleotide sequence ID" value="NZ_QBKR01000029.1"/>
</dbReference>
<evidence type="ECO:0000256" key="1">
    <source>
        <dbReference type="SAM" id="Phobius"/>
    </source>
</evidence>
<accession>A0A2T6BAK1</accession>
<evidence type="ECO:0000313" key="2">
    <source>
        <dbReference type="EMBL" id="PTX53058.1"/>
    </source>
</evidence>
<gene>
    <name evidence="2" type="ORF">C8P63_1294</name>
</gene>
<dbReference type="AlphaFoldDB" id="A0A2T6BAK1"/>
<dbReference type="OrthoDB" id="9958970at2"/>
<reference evidence="2 3" key="1">
    <citation type="submission" date="2018-04" db="EMBL/GenBank/DDBJ databases">
        <title>Genomic Encyclopedia of Archaeal and Bacterial Type Strains, Phase II (KMG-II): from individual species to whole genera.</title>
        <authorList>
            <person name="Goeker M."/>
        </authorList>
    </citation>
    <scope>NUCLEOTIDE SEQUENCE [LARGE SCALE GENOMIC DNA]</scope>
    <source>
        <strain evidence="2 3">DSM 45787</strain>
    </source>
</reference>
<keyword evidence="1" id="KW-1133">Transmembrane helix</keyword>
<protein>
    <submittedName>
        <fullName evidence="2">Uncharacterized protein</fullName>
    </submittedName>
</protein>
<name>A0A2T6BAK1_9BACL</name>
<proteinExistence type="predicted"/>
<keyword evidence="1" id="KW-0472">Membrane</keyword>
<sequence length="61" mass="7236">MNPTNLFLLKSAIILSMIPSFFHWFLYQTHPPTFVTIIISISIIMYMLTGLFDKLDEREER</sequence>
<dbReference type="EMBL" id="QBKR01000029">
    <property type="protein sequence ID" value="PTX53058.1"/>
    <property type="molecule type" value="Genomic_DNA"/>
</dbReference>
<feature type="transmembrane region" description="Helical" evidence="1">
    <location>
        <begin position="7"/>
        <end position="27"/>
    </location>
</feature>
<evidence type="ECO:0000313" key="3">
    <source>
        <dbReference type="Proteomes" id="UP000244240"/>
    </source>
</evidence>
<comment type="caution">
    <text evidence="2">The sequence shown here is derived from an EMBL/GenBank/DDBJ whole genome shotgun (WGS) entry which is preliminary data.</text>
</comment>
<keyword evidence="1" id="KW-0812">Transmembrane</keyword>